<evidence type="ECO:0000313" key="15">
    <source>
        <dbReference type="EMBL" id="QDZ21642.1"/>
    </source>
</evidence>
<evidence type="ECO:0000256" key="5">
    <source>
        <dbReference type="ARBA" id="ARBA00022692"/>
    </source>
</evidence>
<evidence type="ECO:0000256" key="3">
    <source>
        <dbReference type="ARBA" id="ARBA00022676"/>
    </source>
</evidence>
<proteinExistence type="inferred from homology"/>
<keyword evidence="11" id="KW-0325">Glycoprotein</keyword>
<sequence>MLDIRTRRKARQRPLLARKRVLVPIALAVCVTWFYLAGWNFQRLDHSNSSTVLERDLRVGSEAEAVTTTTSSSVPSSESQEQAVAGTKEDGRTGEQAAGAGESQNATRFDRQVLQLLGKKQSIVYLRERLTSKRPFSCGGTKTVKLNSAKNLAKTHSGLEKLVPLEDPIPARNLSCAVVGNGGNLLETQFGRSIDEADAVIRFNAAVTDGYEEFVGSKTTYRILNRPQSQERYQSSVEANETTLTMLRDNGDLKAWVRGVRGIVPASEHAGGPGSYFLDFEFLCHAWRFVRKRGERPSSGLVGIVLAVHLCKHGRIDVFGFHSENYFSESTRPHYYDWERPKKGRERVHPFAMERKVYESLERFGVVRLHS</sequence>
<evidence type="ECO:0000256" key="4">
    <source>
        <dbReference type="ARBA" id="ARBA00022679"/>
    </source>
</evidence>
<name>A0A5B8MQR0_9CHLO</name>
<dbReference type="PIRSF" id="PIRSF005557">
    <property type="entry name" value="Sialyl_trans"/>
    <property type="match status" value="1"/>
</dbReference>
<keyword evidence="16" id="KW-1185">Reference proteome</keyword>
<keyword evidence="7 14" id="KW-1133">Transmembrane helix</keyword>
<evidence type="ECO:0000256" key="9">
    <source>
        <dbReference type="ARBA" id="ARBA00023136"/>
    </source>
</evidence>
<evidence type="ECO:0000256" key="7">
    <source>
        <dbReference type="ARBA" id="ARBA00022989"/>
    </source>
</evidence>
<organism evidence="15 16">
    <name type="scientific">Chloropicon primus</name>
    <dbReference type="NCBI Taxonomy" id="1764295"/>
    <lineage>
        <taxon>Eukaryota</taxon>
        <taxon>Viridiplantae</taxon>
        <taxon>Chlorophyta</taxon>
        <taxon>Chloropicophyceae</taxon>
        <taxon>Chloropicales</taxon>
        <taxon>Chloropicaceae</taxon>
        <taxon>Chloropicon</taxon>
    </lineage>
</organism>
<gene>
    <name evidence="15" type="ORF">A3770_06p41600</name>
</gene>
<dbReference type="Gene3D" id="3.90.1480.20">
    <property type="entry name" value="Glycosyl transferase family 29"/>
    <property type="match status" value="1"/>
</dbReference>
<accession>A0A5B8MQR0</accession>
<comment type="subcellular location">
    <subcellularLocation>
        <location evidence="1">Golgi apparatus membrane</location>
        <topology evidence="1">Single-pass type II membrane protein</topology>
    </subcellularLocation>
</comment>
<dbReference type="CDD" id="cd19952">
    <property type="entry name" value="GT29"/>
    <property type="match status" value="1"/>
</dbReference>
<keyword evidence="4 15" id="KW-0808">Transferase</keyword>
<keyword evidence="3 15" id="KW-0328">Glycosyltransferase</keyword>
<evidence type="ECO:0000256" key="2">
    <source>
        <dbReference type="ARBA" id="ARBA00006003"/>
    </source>
</evidence>
<keyword evidence="6" id="KW-0735">Signal-anchor</keyword>
<keyword evidence="8" id="KW-0333">Golgi apparatus</keyword>
<evidence type="ECO:0000256" key="6">
    <source>
        <dbReference type="ARBA" id="ARBA00022968"/>
    </source>
</evidence>
<comment type="similarity">
    <text evidence="2">Belongs to the glycosyltransferase 29 family.</text>
</comment>
<evidence type="ECO:0000256" key="13">
    <source>
        <dbReference type="SAM" id="MobiDB-lite"/>
    </source>
</evidence>
<dbReference type="AlphaFoldDB" id="A0A5B8MQR0"/>
<dbReference type="PANTHER" id="PTHR11987">
    <property type="entry name" value="ALPHA-2,8-SIALYLTRANSFERASE"/>
    <property type="match status" value="1"/>
</dbReference>
<dbReference type="Proteomes" id="UP000316726">
    <property type="component" value="Chromosome 6"/>
</dbReference>
<dbReference type="GO" id="GO:0000139">
    <property type="term" value="C:Golgi membrane"/>
    <property type="evidence" value="ECO:0007669"/>
    <property type="project" value="UniProtKB-SubCell"/>
</dbReference>
<evidence type="ECO:0000256" key="8">
    <source>
        <dbReference type="ARBA" id="ARBA00023034"/>
    </source>
</evidence>
<evidence type="ECO:0000256" key="14">
    <source>
        <dbReference type="SAM" id="Phobius"/>
    </source>
</evidence>
<dbReference type="InterPro" id="IPR012163">
    <property type="entry name" value="Sialyl_trans"/>
</dbReference>
<evidence type="ECO:0000313" key="16">
    <source>
        <dbReference type="Proteomes" id="UP000316726"/>
    </source>
</evidence>
<evidence type="ECO:0000256" key="11">
    <source>
        <dbReference type="ARBA" id="ARBA00023180"/>
    </source>
</evidence>
<evidence type="ECO:0000256" key="12">
    <source>
        <dbReference type="PIRSR" id="PIRSR005557-2"/>
    </source>
</evidence>
<dbReference type="InterPro" id="IPR001675">
    <property type="entry name" value="Glyco_trans_29"/>
</dbReference>
<dbReference type="OrthoDB" id="10264956at2759"/>
<evidence type="ECO:0000256" key="10">
    <source>
        <dbReference type="ARBA" id="ARBA00023157"/>
    </source>
</evidence>
<dbReference type="InterPro" id="IPR038578">
    <property type="entry name" value="GT29-like_sf"/>
</dbReference>
<keyword evidence="9 14" id="KW-0472">Membrane</keyword>
<feature type="transmembrane region" description="Helical" evidence="14">
    <location>
        <begin position="21"/>
        <end position="41"/>
    </location>
</feature>
<reference evidence="15 16" key="1">
    <citation type="submission" date="2018-07" db="EMBL/GenBank/DDBJ databases">
        <title>The complete nuclear genome of the prasinophyte Chloropicon primus (CCMP1205).</title>
        <authorList>
            <person name="Pombert J.-F."/>
            <person name="Otis C."/>
            <person name="Turmel M."/>
            <person name="Lemieux C."/>
        </authorList>
    </citation>
    <scope>NUCLEOTIDE SEQUENCE [LARGE SCALE GENOMIC DNA]</scope>
    <source>
        <strain evidence="15 16">CCMP1205</strain>
    </source>
</reference>
<dbReference type="Pfam" id="PF00777">
    <property type="entry name" value="Glyco_transf_29"/>
    <property type="match status" value="2"/>
</dbReference>
<feature type="region of interest" description="Disordered" evidence="13">
    <location>
        <begin position="64"/>
        <end position="104"/>
    </location>
</feature>
<evidence type="ECO:0000256" key="1">
    <source>
        <dbReference type="ARBA" id="ARBA00004323"/>
    </source>
</evidence>
<protein>
    <submittedName>
        <fullName evidence="15">Sialyltransferase</fullName>
    </submittedName>
</protein>
<keyword evidence="5 14" id="KW-0812">Transmembrane</keyword>
<feature type="disulfide bond" evidence="12">
    <location>
        <begin position="176"/>
        <end position="311"/>
    </location>
</feature>
<dbReference type="GO" id="GO:0008373">
    <property type="term" value="F:sialyltransferase activity"/>
    <property type="evidence" value="ECO:0007669"/>
    <property type="project" value="InterPro"/>
</dbReference>
<dbReference type="PANTHER" id="PTHR11987:SF36">
    <property type="entry name" value="SIA-ALPHA-2,3-GAL-BETA-1,4-GLCNAC-R:ALPHA 2,8-SIALYLTRANSFERASE"/>
    <property type="match status" value="1"/>
</dbReference>
<dbReference type="EMBL" id="CP031039">
    <property type="protein sequence ID" value="QDZ21642.1"/>
    <property type="molecule type" value="Genomic_DNA"/>
</dbReference>
<dbReference type="InterPro" id="IPR050943">
    <property type="entry name" value="Glycosyltr_29_Sialyltrsf"/>
</dbReference>
<keyword evidence="10" id="KW-1015">Disulfide bond</keyword>
<feature type="compositionally biased region" description="Low complexity" evidence="13">
    <location>
        <begin position="64"/>
        <end position="84"/>
    </location>
</feature>